<feature type="compositionally biased region" description="Polar residues" evidence="6">
    <location>
        <begin position="1010"/>
        <end position="1020"/>
    </location>
</feature>
<evidence type="ECO:0000259" key="7">
    <source>
        <dbReference type="PROSITE" id="PS50011"/>
    </source>
</evidence>
<dbReference type="STRING" id="312017.Q23R88"/>
<dbReference type="Proteomes" id="UP000009168">
    <property type="component" value="Unassembled WGS sequence"/>
</dbReference>
<evidence type="ECO:0000256" key="3">
    <source>
        <dbReference type="ARBA" id="ARBA00022777"/>
    </source>
</evidence>
<dbReference type="PROSITE" id="PS00107">
    <property type="entry name" value="PROTEIN_KINASE_ATP"/>
    <property type="match status" value="1"/>
</dbReference>
<dbReference type="GO" id="GO:0004674">
    <property type="term" value="F:protein serine/threonine kinase activity"/>
    <property type="evidence" value="ECO:0007669"/>
    <property type="project" value="InterPro"/>
</dbReference>
<evidence type="ECO:0000256" key="1">
    <source>
        <dbReference type="ARBA" id="ARBA00022679"/>
    </source>
</evidence>
<feature type="domain" description="Protein kinase" evidence="7">
    <location>
        <begin position="18"/>
        <end position="272"/>
    </location>
</feature>
<feature type="compositionally biased region" description="Low complexity" evidence="6">
    <location>
        <begin position="1390"/>
        <end position="1414"/>
    </location>
</feature>
<keyword evidence="4 5" id="KW-0067">ATP-binding</keyword>
<keyword evidence="9" id="KW-1185">Reference proteome</keyword>
<feature type="binding site" evidence="5">
    <location>
        <position position="47"/>
    </location>
    <ligand>
        <name>ATP</name>
        <dbReference type="ChEBI" id="CHEBI:30616"/>
    </ligand>
</feature>
<reference evidence="9" key="1">
    <citation type="journal article" date="2006" name="PLoS Biol.">
        <title>Macronuclear genome sequence of the ciliate Tetrahymena thermophila, a model eukaryote.</title>
        <authorList>
            <person name="Eisen J.A."/>
            <person name="Coyne R.S."/>
            <person name="Wu M."/>
            <person name="Wu D."/>
            <person name="Thiagarajan M."/>
            <person name="Wortman J.R."/>
            <person name="Badger J.H."/>
            <person name="Ren Q."/>
            <person name="Amedeo P."/>
            <person name="Jones K.M."/>
            <person name="Tallon L.J."/>
            <person name="Delcher A.L."/>
            <person name="Salzberg S.L."/>
            <person name="Silva J.C."/>
            <person name="Haas B.J."/>
            <person name="Majoros W.H."/>
            <person name="Farzad M."/>
            <person name="Carlton J.M."/>
            <person name="Smith R.K. Jr."/>
            <person name="Garg J."/>
            <person name="Pearlman R.E."/>
            <person name="Karrer K.M."/>
            <person name="Sun L."/>
            <person name="Manning G."/>
            <person name="Elde N.C."/>
            <person name="Turkewitz A.P."/>
            <person name="Asai D.J."/>
            <person name="Wilkes D.E."/>
            <person name="Wang Y."/>
            <person name="Cai H."/>
            <person name="Collins K."/>
            <person name="Stewart B.A."/>
            <person name="Lee S.R."/>
            <person name="Wilamowska K."/>
            <person name="Weinberg Z."/>
            <person name="Ruzzo W.L."/>
            <person name="Wloga D."/>
            <person name="Gaertig J."/>
            <person name="Frankel J."/>
            <person name="Tsao C.-C."/>
            <person name="Gorovsky M.A."/>
            <person name="Keeling P.J."/>
            <person name="Waller R.F."/>
            <person name="Patron N.J."/>
            <person name="Cherry J.M."/>
            <person name="Stover N.A."/>
            <person name="Krieger C.J."/>
            <person name="del Toro C."/>
            <person name="Ryder H.F."/>
            <person name="Williamson S.C."/>
            <person name="Barbeau R.A."/>
            <person name="Hamilton E.P."/>
            <person name="Orias E."/>
        </authorList>
    </citation>
    <scope>NUCLEOTIDE SEQUENCE [LARGE SCALE GENOMIC DNA]</scope>
    <source>
        <strain evidence="9">SB210</strain>
    </source>
</reference>
<dbReference type="HOGENOM" id="CLU_238961_0_0_1"/>
<dbReference type="OrthoDB" id="371082at2759"/>
<dbReference type="GO" id="GO:0000407">
    <property type="term" value="C:phagophore assembly site"/>
    <property type="evidence" value="ECO:0007669"/>
    <property type="project" value="TreeGrafter"/>
</dbReference>
<dbReference type="SUPFAM" id="SSF56112">
    <property type="entry name" value="Protein kinase-like (PK-like)"/>
    <property type="match status" value="1"/>
</dbReference>
<dbReference type="FunFam" id="3.30.200.20:FF:000042">
    <property type="entry name" value="Aurora kinase A"/>
    <property type="match status" value="1"/>
</dbReference>
<dbReference type="PANTHER" id="PTHR24348:SF22">
    <property type="entry name" value="NON-SPECIFIC SERINE_THREONINE PROTEIN KINASE"/>
    <property type="match status" value="1"/>
</dbReference>
<feature type="compositionally biased region" description="Low complexity" evidence="6">
    <location>
        <begin position="1000"/>
        <end position="1009"/>
    </location>
</feature>
<feature type="region of interest" description="Disordered" evidence="6">
    <location>
        <begin position="1388"/>
        <end position="1445"/>
    </location>
</feature>
<dbReference type="FunFam" id="1.10.510.10:FF:000771">
    <property type="entry name" value="Uncharacterized protein"/>
    <property type="match status" value="1"/>
</dbReference>
<sequence>MDLLLKYSPDKQIENYAFSLSACIGKGSSGTVYVGRHQQTQQVVAIKAVDMRSLKTEYAWKMLCSEVKIMKKLKHPHVVRLLDVFQTKNNTYIITEFCNQGDLRTYLKKKKSLTEREAITVISQIMSGLQELANNGIIHRDLKPANILIHDDVFKITDFGFAKKLDSMEDQLMDSLVGTPLYMAPQILNKQQYTSKCDVWSIGLILYELLFGRTPWPAVNVVDLVQKMCTVPLQFPKDQSISQALVNFISKCLQFPESDRISIQEMCANSLFEDYVQQINRLLSQQKLQNHPSGSSTNTNSQNNLSDFSSVATQAQKNVQNNSSANDTQTPGAAYNRNQKQPQIGYQQGQTNQINVQQEKVNQYQNQPSATNLGVTPSSGMNMQINLNTQPQSSQQSSSMSPVRAPALQQQSGSGRTTERNVQIQEQNGGCSPLKQLSNQNEPYSPISPIRTNYQKQQSASSYNSQIKSMNSIQDQLAQANGINSSQKNMSTSKQNIQQYPNQPKNYPSSFHNLNAFPQQEKNIQSSEGNENQNVKQPALVNNFVKQSKDQSPTKTGLYNDNNFYQVLNNVSNYDKGLVVEQQQQQNQLKSFNDEQKNQPFGYSSNQQKQNFQGLPPQSQASQNSQFGVQRQYTNETASSPQSSSPTIVQLQSAYSQQGQNIPALQIQQKPELKAEVMFNNINNGQVSPYRQQDGADRKFQERGLFLQQVQDQSPVATNLNIESKNSGLYLQQQVSQPYQNNTSISNKQQDNQGVNLDSMNTNTYNNQGKFDESRFNQVQLKQYSLSHQYSLSRQNQPDQNNQAATPNRNISPQSKNQSVYTSEKNSSSEQSPTSSVNQQAGQYILQQPQTQFVQNRYSQNNNSNSASGYSTVIKSGDNSSNQDQVNSRQNSPSNYNPSNNYQQQQQQQNVSLQNQQIQQLQANQQQIQKQRSGGDSPDIRYKAYSFTASNGLIMNKSGGLNNTNISTRSITATNNSNSSPKNNDSEGKISYNSNGYHSQQQQQQQQQQINNSKNTSSNHVIFGNLDQQEIGDYKNQRQAQQNSGQKKDYESVIQIPYESNGNNLNHQNIPFNYKRSMTQNNEHQDYELDNYKNTYTPKNNSGAHSYANLQKMQGISQNEFRNSSPNSVAQLIAKKNSEQNQLPRSPLERRRKSEFGIGLSNKNQIYQKEIKNTPFQQFSQAQLPNNSRNQITFYTSNTQQVKNQFLQSEENYGKNNILNQAGNVQNPAIVQNQYSRSRSLHNNAASKYSNTHNISPANTGISPKNSNNSLSDIKKKQINTQDYSKIPSQFFGNSTSPKAQTKYQAYLQNTLQVKNQQQGVNQPTNLIVQKHIQQSGNEPQQMNEIQGNQQFKEIQREPSQQLTADNSPNKYAKYALKNYLLSQNNQGSSAVNYNNSNIQNQNNTSSQMNSSGNKNTQNLNINSKTQNSLDNLGSNQPQQQQQILRNQNQYSQINPHHHGHSKSFSNNFNQPIVSLNSQQEITQIENTSNNNMNSNSTQNEFYAQDNMIESILCICKSVRFLKNQIDYNIKSILKLDEPFLYEKLIFLLNKHLVIQISMLKITQMDKGINVINLDRWTEYRASQNFNEVYKKIAQNYYDIISTHQNNWNRAHENQRFYDESKKDYYFSKIFNQQLTQYNSHTNSGQNSSNSNPQNNEEDNTNFYFYIYQLLKEIIKEVFNKLQNNLSKYLDLDNSKITREDSLVINCLSRLVDYHQLLKLIISQKEDFSLILKSINITEFLKEKIITIEFYEALKQKMYIYDLITK</sequence>
<feature type="compositionally biased region" description="Low complexity" evidence="6">
    <location>
        <begin position="1436"/>
        <end position="1445"/>
    </location>
</feature>
<dbReference type="eggNOG" id="KOG0595">
    <property type="taxonomic scope" value="Eukaryota"/>
</dbReference>
<dbReference type="GO" id="GO:0010506">
    <property type="term" value="P:regulation of autophagy"/>
    <property type="evidence" value="ECO:0007669"/>
    <property type="project" value="InterPro"/>
</dbReference>
<name>Q23R88_TETTS</name>
<evidence type="ECO:0000256" key="6">
    <source>
        <dbReference type="SAM" id="MobiDB-lite"/>
    </source>
</evidence>
<feature type="compositionally biased region" description="Polar residues" evidence="6">
    <location>
        <begin position="368"/>
        <end position="389"/>
    </location>
</feature>
<dbReference type="GO" id="GO:0005776">
    <property type="term" value="C:autophagosome"/>
    <property type="evidence" value="ECO:0007669"/>
    <property type="project" value="TreeGrafter"/>
</dbReference>
<dbReference type="PANTHER" id="PTHR24348">
    <property type="entry name" value="SERINE/THREONINE-PROTEIN KINASE UNC-51-RELATED"/>
    <property type="match status" value="1"/>
</dbReference>
<dbReference type="SMART" id="SM00220">
    <property type="entry name" value="S_TKc"/>
    <property type="match status" value="1"/>
</dbReference>
<gene>
    <name evidence="8" type="ORF">TTHERM_00390000</name>
</gene>
<dbReference type="GO" id="GO:0005524">
    <property type="term" value="F:ATP binding"/>
    <property type="evidence" value="ECO:0007669"/>
    <property type="project" value="UniProtKB-UniRule"/>
</dbReference>
<feature type="compositionally biased region" description="Polar residues" evidence="6">
    <location>
        <begin position="1415"/>
        <end position="1435"/>
    </location>
</feature>
<keyword evidence="2 5" id="KW-0547">Nucleotide-binding</keyword>
<evidence type="ECO:0000313" key="8">
    <source>
        <dbReference type="EMBL" id="EAR99160.1"/>
    </source>
</evidence>
<evidence type="ECO:0000256" key="5">
    <source>
        <dbReference type="PROSITE-ProRule" id="PRU10141"/>
    </source>
</evidence>
<feature type="region of interest" description="Disordered" evidence="6">
    <location>
        <begin position="1247"/>
        <end position="1271"/>
    </location>
</feature>
<dbReference type="OMA" id="KNLEMGG"/>
<feature type="region of interest" description="Disordered" evidence="6">
    <location>
        <begin position="368"/>
        <end position="465"/>
    </location>
</feature>
<feature type="compositionally biased region" description="Polar residues" evidence="6">
    <location>
        <begin position="740"/>
        <end position="769"/>
    </location>
</feature>
<dbReference type="KEGG" id="tet:TTHERM_00390000"/>
<feature type="region of interest" description="Disordered" evidence="6">
    <location>
        <begin position="970"/>
        <end position="1020"/>
    </location>
</feature>
<feature type="region of interest" description="Disordered" evidence="6">
    <location>
        <begin position="315"/>
        <end position="336"/>
    </location>
</feature>
<dbReference type="PROSITE" id="PS50011">
    <property type="entry name" value="PROTEIN_KINASE_DOM"/>
    <property type="match status" value="1"/>
</dbReference>
<keyword evidence="3 8" id="KW-0418">Kinase</keyword>
<feature type="region of interest" description="Disordered" evidence="6">
    <location>
        <begin position="790"/>
        <end position="839"/>
    </location>
</feature>
<dbReference type="RefSeq" id="XP_001019405.1">
    <property type="nucleotide sequence ID" value="XM_001019405.3"/>
</dbReference>
<dbReference type="InterPro" id="IPR011009">
    <property type="entry name" value="Kinase-like_dom_sf"/>
</dbReference>
<feature type="compositionally biased region" description="Low complexity" evidence="6">
    <location>
        <begin position="859"/>
        <end position="871"/>
    </location>
</feature>
<dbReference type="PROSITE" id="PS00108">
    <property type="entry name" value="PROTEIN_KINASE_ST"/>
    <property type="match status" value="1"/>
</dbReference>
<dbReference type="InterPro" id="IPR000719">
    <property type="entry name" value="Prot_kinase_dom"/>
</dbReference>
<keyword evidence="1" id="KW-0808">Transferase</keyword>
<dbReference type="Pfam" id="PF00069">
    <property type="entry name" value="Pkinase"/>
    <property type="match status" value="1"/>
</dbReference>
<feature type="compositionally biased region" description="Polar residues" evidence="6">
    <location>
        <begin position="598"/>
        <end position="649"/>
    </location>
</feature>
<proteinExistence type="predicted"/>
<dbReference type="GeneID" id="7834827"/>
<dbReference type="EMBL" id="GG662644">
    <property type="protein sequence ID" value="EAR99160.1"/>
    <property type="molecule type" value="Genomic_DNA"/>
</dbReference>
<feature type="compositionally biased region" description="Polar residues" evidence="6">
    <location>
        <begin position="873"/>
        <end position="886"/>
    </location>
</feature>
<feature type="region of interest" description="Disordered" evidence="6">
    <location>
        <begin position="740"/>
        <end position="770"/>
    </location>
</feature>
<evidence type="ECO:0000256" key="4">
    <source>
        <dbReference type="ARBA" id="ARBA00022840"/>
    </source>
</evidence>
<dbReference type="InterPro" id="IPR008271">
    <property type="entry name" value="Ser/Thr_kinase_AS"/>
</dbReference>
<feature type="region of interest" description="Disordered" evidence="6">
    <location>
        <begin position="595"/>
        <end position="649"/>
    </location>
</feature>
<dbReference type="InterPro" id="IPR017441">
    <property type="entry name" value="Protein_kinase_ATP_BS"/>
</dbReference>
<accession>Q23R88</accession>
<feature type="compositionally biased region" description="Polar residues" evidence="6">
    <location>
        <begin position="408"/>
        <end position="443"/>
    </location>
</feature>
<feature type="compositionally biased region" description="Polar residues" evidence="6">
    <location>
        <begin position="315"/>
        <end position="331"/>
    </location>
</feature>
<dbReference type="Gene3D" id="1.10.510.10">
    <property type="entry name" value="Transferase(Phosphotransferase) domain 1"/>
    <property type="match status" value="1"/>
</dbReference>
<protein>
    <submittedName>
        <fullName evidence="8">Serine/Threonine kinase domain protein</fullName>
    </submittedName>
</protein>
<dbReference type="InterPro" id="IPR045269">
    <property type="entry name" value="Atg1-like"/>
</dbReference>
<dbReference type="GO" id="GO:0000045">
    <property type="term" value="P:autophagosome assembly"/>
    <property type="evidence" value="ECO:0007669"/>
    <property type="project" value="TreeGrafter"/>
</dbReference>
<organism evidence="8 9">
    <name type="scientific">Tetrahymena thermophila (strain SB210)</name>
    <dbReference type="NCBI Taxonomy" id="312017"/>
    <lineage>
        <taxon>Eukaryota</taxon>
        <taxon>Sar</taxon>
        <taxon>Alveolata</taxon>
        <taxon>Ciliophora</taxon>
        <taxon>Intramacronucleata</taxon>
        <taxon>Oligohymenophorea</taxon>
        <taxon>Hymenostomatida</taxon>
        <taxon>Tetrahymenina</taxon>
        <taxon>Tetrahymenidae</taxon>
        <taxon>Tetrahymena</taxon>
    </lineage>
</organism>
<feature type="region of interest" description="Disordered" evidence="6">
    <location>
        <begin position="859"/>
        <end position="941"/>
    </location>
</feature>
<feature type="compositionally biased region" description="Low complexity" evidence="6">
    <location>
        <begin position="390"/>
        <end position="402"/>
    </location>
</feature>
<dbReference type="GO" id="GO:0016020">
    <property type="term" value="C:membrane"/>
    <property type="evidence" value="ECO:0007669"/>
    <property type="project" value="TreeGrafter"/>
</dbReference>
<dbReference type="InParanoid" id="Q23R88"/>
<evidence type="ECO:0000256" key="2">
    <source>
        <dbReference type="ARBA" id="ARBA00022741"/>
    </source>
</evidence>
<dbReference type="GO" id="GO:0005829">
    <property type="term" value="C:cytosol"/>
    <property type="evidence" value="ECO:0007669"/>
    <property type="project" value="TreeGrafter"/>
</dbReference>
<evidence type="ECO:0000313" key="9">
    <source>
        <dbReference type="Proteomes" id="UP000009168"/>
    </source>
</evidence>
<feature type="compositionally biased region" description="Low complexity" evidence="6">
    <location>
        <begin position="887"/>
        <end position="932"/>
    </location>
</feature>
<feature type="compositionally biased region" description="Polar residues" evidence="6">
    <location>
        <begin position="450"/>
        <end position="465"/>
    </location>
</feature>